<name>A0A085ASP5_9ENTR</name>
<dbReference type="InterPro" id="IPR019734">
    <property type="entry name" value="TPR_rpt"/>
</dbReference>
<dbReference type="InterPro" id="IPR013217">
    <property type="entry name" value="Methyltransf_12"/>
</dbReference>
<organism evidence="12 13">
    <name type="scientific">Trabulsiella guamensis ATCC 49490</name>
    <dbReference type="NCBI Taxonomy" id="1005994"/>
    <lineage>
        <taxon>Bacteria</taxon>
        <taxon>Pseudomonadati</taxon>
        <taxon>Pseudomonadota</taxon>
        <taxon>Gammaproteobacteria</taxon>
        <taxon>Enterobacterales</taxon>
        <taxon>Enterobacteriaceae</taxon>
        <taxon>Trabulsiella</taxon>
    </lineage>
</organism>
<feature type="domain" description="Methyltransferase type 12" evidence="9">
    <location>
        <begin position="33"/>
        <end position="132"/>
    </location>
</feature>
<dbReference type="Pfam" id="PF13181">
    <property type="entry name" value="TPR_8"/>
    <property type="match status" value="1"/>
</dbReference>
<dbReference type="SMART" id="SM00028">
    <property type="entry name" value="TPR"/>
    <property type="match status" value="2"/>
</dbReference>
<dbReference type="SUPFAM" id="SSF53335">
    <property type="entry name" value="S-adenosyl-L-methionine-dependent methyltransferases"/>
    <property type="match status" value="1"/>
</dbReference>
<evidence type="ECO:0000256" key="5">
    <source>
        <dbReference type="ARBA" id="ARBA00022679"/>
    </source>
</evidence>
<feature type="signal peptide" evidence="8">
    <location>
        <begin position="1"/>
        <end position="30"/>
    </location>
</feature>
<dbReference type="GO" id="GO:0097363">
    <property type="term" value="F:protein O-acetylglucosaminyltransferase activity"/>
    <property type="evidence" value="ECO:0007669"/>
    <property type="project" value="UniProtKB-EC"/>
</dbReference>
<dbReference type="EMBL" id="JMTB01000004">
    <property type="protein sequence ID" value="KFC13240.1"/>
    <property type="molecule type" value="Genomic_DNA"/>
</dbReference>
<dbReference type="Proteomes" id="UP000028630">
    <property type="component" value="Unassembled WGS sequence"/>
</dbReference>
<dbReference type="EC" id="2.4.1.255" evidence="3"/>
<dbReference type="InterPro" id="IPR011990">
    <property type="entry name" value="TPR-like_helical_dom_sf"/>
</dbReference>
<dbReference type="Gene3D" id="1.25.40.10">
    <property type="entry name" value="Tetratricopeptide repeat domain"/>
    <property type="match status" value="1"/>
</dbReference>
<dbReference type="InterPro" id="IPR051939">
    <property type="entry name" value="Glycosyltr_41/O-GlcNAc_trsf"/>
</dbReference>
<keyword evidence="7" id="KW-0802">TPR repeat</keyword>
<keyword evidence="8" id="KW-0732">Signal</keyword>
<comment type="pathway">
    <text evidence="1">Protein modification; protein glycosylation.</text>
</comment>
<evidence type="ECO:0000259" key="9">
    <source>
        <dbReference type="Pfam" id="PF08242"/>
    </source>
</evidence>
<dbReference type="SUPFAM" id="SSF48452">
    <property type="entry name" value="TPR-like"/>
    <property type="match status" value="1"/>
</dbReference>
<comment type="similarity">
    <text evidence="2">Belongs to the glycosyltransferase 41 family. O-GlcNAc transferase subfamily.</text>
</comment>
<feature type="domain" description="Methyltransferase regulatory" evidence="10">
    <location>
        <begin position="199"/>
        <end position="279"/>
    </location>
</feature>
<dbReference type="eggNOG" id="COG2230">
    <property type="taxonomic scope" value="Bacteria"/>
</dbReference>
<evidence type="ECO:0000256" key="7">
    <source>
        <dbReference type="ARBA" id="ARBA00022803"/>
    </source>
</evidence>
<dbReference type="PANTHER" id="PTHR44835">
    <property type="entry name" value="UDP-N-ACETYLGLUCOSAMINE--PEPTIDE N-ACETYLGLUCOSAMINYLTRANSFERASE SPINDLY-RELATED"/>
    <property type="match status" value="1"/>
</dbReference>
<dbReference type="Pfam" id="PF10119">
    <property type="entry name" value="MethyTransf_Reg"/>
    <property type="match status" value="1"/>
</dbReference>
<dbReference type="PANTHER" id="PTHR44835:SF1">
    <property type="entry name" value="PROTEIN O-GLCNAC TRANSFERASE"/>
    <property type="match status" value="1"/>
</dbReference>
<dbReference type="eggNOG" id="COG0457">
    <property type="taxonomic scope" value="Bacteria"/>
</dbReference>
<keyword evidence="5 12" id="KW-0808">Transferase</keyword>
<dbReference type="InterPro" id="IPR029063">
    <property type="entry name" value="SAM-dependent_MTases_sf"/>
</dbReference>
<evidence type="ECO:0000313" key="12">
    <source>
        <dbReference type="EMBL" id="KFC13240.1"/>
    </source>
</evidence>
<dbReference type="Gene3D" id="3.40.50.11380">
    <property type="match status" value="1"/>
</dbReference>
<evidence type="ECO:0000259" key="11">
    <source>
        <dbReference type="Pfam" id="PF13844"/>
    </source>
</evidence>
<keyword evidence="13" id="KW-1185">Reference proteome</keyword>
<dbReference type="eggNOG" id="COG3914">
    <property type="taxonomic scope" value="Bacteria"/>
</dbReference>
<keyword evidence="6" id="KW-0677">Repeat</keyword>
<dbReference type="Gene3D" id="3.40.50.150">
    <property type="entry name" value="Vaccinia Virus protein VP39"/>
    <property type="match status" value="1"/>
</dbReference>
<feature type="chain" id="PRO_5001786384" description="protein O-GlcNAc transferase" evidence="8">
    <location>
        <begin position="31"/>
        <end position="1125"/>
    </location>
</feature>
<gene>
    <name evidence="12" type="ORF">GTGU_00080</name>
</gene>
<evidence type="ECO:0000259" key="10">
    <source>
        <dbReference type="Pfam" id="PF10119"/>
    </source>
</evidence>
<dbReference type="Gene3D" id="3.40.50.2000">
    <property type="entry name" value="Glycogen Phosphorylase B"/>
    <property type="match status" value="1"/>
</dbReference>
<keyword evidence="4" id="KW-0328">Glycosyltransferase</keyword>
<evidence type="ECO:0000256" key="3">
    <source>
        <dbReference type="ARBA" id="ARBA00011970"/>
    </source>
</evidence>
<evidence type="ECO:0000256" key="1">
    <source>
        <dbReference type="ARBA" id="ARBA00004922"/>
    </source>
</evidence>
<dbReference type="InterPro" id="IPR018773">
    <property type="entry name" value="MeTrfase_reg_dom_prd"/>
</dbReference>
<feature type="domain" description="O-GlcNAc transferase C-terminal" evidence="11">
    <location>
        <begin position="906"/>
        <end position="1065"/>
    </location>
</feature>
<dbReference type="Pfam" id="PF13844">
    <property type="entry name" value="Glyco_transf_41"/>
    <property type="match status" value="2"/>
</dbReference>
<evidence type="ECO:0000256" key="8">
    <source>
        <dbReference type="SAM" id="SignalP"/>
    </source>
</evidence>
<protein>
    <recommendedName>
        <fullName evidence="3">protein O-GlcNAc transferase</fullName>
        <ecNumber evidence="3">2.4.1.255</ecNumber>
    </recommendedName>
</protein>
<accession>A0A085ASP5</accession>
<evidence type="ECO:0000313" key="13">
    <source>
        <dbReference type="Proteomes" id="UP000028630"/>
    </source>
</evidence>
<evidence type="ECO:0000256" key="2">
    <source>
        <dbReference type="ARBA" id="ARBA00005386"/>
    </source>
</evidence>
<comment type="caution">
    <text evidence="12">The sequence shown here is derived from an EMBL/GenBank/DDBJ whole genome shotgun (WGS) entry which is preliminary data.</text>
</comment>
<reference evidence="13" key="1">
    <citation type="submission" date="2014-05" db="EMBL/GenBank/DDBJ databases">
        <title>ATOL: Assembling a taxonomically balanced genome-scale reconstruction of the evolutionary history of the Enterobacteriaceae.</title>
        <authorList>
            <person name="Plunkett G. III"/>
            <person name="Neeno-Eckwall E.C."/>
            <person name="Glasner J.D."/>
            <person name="Perna N.T."/>
        </authorList>
    </citation>
    <scope>NUCLEOTIDE SEQUENCE [LARGE SCALE GENOMIC DNA]</scope>
    <source>
        <strain evidence="13">ATCC 49490</strain>
    </source>
</reference>
<feature type="domain" description="O-GlcNAc transferase C-terminal" evidence="11">
    <location>
        <begin position="738"/>
        <end position="887"/>
    </location>
</feature>
<evidence type="ECO:0000256" key="4">
    <source>
        <dbReference type="ARBA" id="ARBA00022676"/>
    </source>
</evidence>
<dbReference type="AlphaFoldDB" id="A0A085ASP5"/>
<dbReference type="Pfam" id="PF08242">
    <property type="entry name" value="Methyltransf_12"/>
    <property type="match status" value="1"/>
</dbReference>
<proteinExistence type="inferred from homology"/>
<dbReference type="CDD" id="cd02440">
    <property type="entry name" value="AdoMet_MTases"/>
    <property type="match status" value="1"/>
</dbReference>
<dbReference type="InterPro" id="IPR029489">
    <property type="entry name" value="OGT/SEC/SPY_C"/>
</dbReference>
<evidence type="ECO:0000256" key="6">
    <source>
        <dbReference type="ARBA" id="ARBA00022737"/>
    </source>
</evidence>
<sequence length="1125" mass="125720">MQHLNRYMTPFTLHASALLHGISLALPATARILELGCGNAGGLIAHARAWPQSVCIGVDIDENQIEQARQEIAALALSNIEPFAAGLGDLLAVDPGQFDYIIIHGVFACSGAAERDALLTWCREHLSANGIISLQHSVLPGASSAQQLRDALAFHLRRGDENADPLTSARGMLGWMAMTLADGELKNRVLEAETLDDTALTFAYLIDSAPAAWYSDFHQHMAELGLCPVGDATPQSELPEAYNGTLQQLHGLIAENTPRQLAQQYLDLAVNRAERVTLLSPQVNQAPKAKPDLQHLEQLHWAGSFTRMLTDDGRIMNGHRSASGQPVSTPNEVTLQILDLLGGAWPMSLSFEQLVFNTRMPEKPGDTRDAVRESLRDLYLIQPDGLHWSTFAGPYNDAHDAVLQPLCRLTDDAATATNLWGVTVEVTALERQYLQSGFAATDDEAWESFMSLRAKGMLTGSTDAWKTAIQRFLRQGDTVRLKPLITTLLLLSVSVKRGGLLADERYQEPKAAHDEQAVEAIYTEVNRLISLGKAWEARDYARGLLAESPDDLHILRCYSRACILTSAWQDALSALCKLMGYYFSSLDIYFDLATALQKLEQPFYARKIIHGLLRLDGKSAGFWHSLATLYHGQGDNPMAEKCSREAFRYQPDSSRYLAMLGVILSDNQNLEESKYFLEKSLELSPDYFDSFTCLLFVVTHDHSLSPAEQLEKHKEYGRRIEAWAKDRDFTPDRRINTDPQRKLRLGFVSGDLRQHPVSNFLLPFWDSFNRQHFELVGYSASPVKDSITEHLQSGAVLWRDAELMSDIELAKQINADEIDILIDLSGHTTYTRLPVFALRPAPVQMTWIGYPGTSGLSAMDYRILSTGCMNPPGLEKQFLEKIIYVPMRKLFEPDKNSPEINLLPALTNGYITFGSFNRPKKINEEVLRLWAEILVKYPQSRLLIGFMSDTNVIQSITRQLAAFGVSEERLIFQGRMPLAEYLACHHRVDILLDTFPYTGGTTTNHAAWMGVPTLTLCGDTLACRQGVENMNSYGLSQFIAMDKNDYVNKALYWRDHFEELNAIRLGMRNQIPVETKDGFNAAEHLEYALRHAWTLYCQGQTPRSFVIDEAGNATHLSTDGGGTVY</sequence>